<keyword evidence="2" id="KW-0012">Acyltransferase</keyword>
<dbReference type="Pfam" id="PF12551">
    <property type="entry name" value="PHBC_N"/>
    <property type="match status" value="1"/>
</dbReference>
<dbReference type="PANTHER" id="PTHR36837">
    <property type="entry name" value="POLY(3-HYDROXYALKANOATE) POLYMERASE SUBUNIT PHAC"/>
    <property type="match status" value="1"/>
</dbReference>
<dbReference type="KEGG" id="mbry:B1812_13400"/>
<dbReference type="SUPFAM" id="SSF53474">
    <property type="entry name" value="alpha/beta-Hydrolases"/>
    <property type="match status" value="1"/>
</dbReference>
<dbReference type="GO" id="GO:0042619">
    <property type="term" value="P:poly-hydroxybutyrate biosynthetic process"/>
    <property type="evidence" value="ECO:0007669"/>
    <property type="project" value="InterPro"/>
</dbReference>
<gene>
    <name evidence="5" type="ORF">B1812_13400</name>
</gene>
<dbReference type="EMBL" id="CP019948">
    <property type="protein sequence ID" value="ARN83636.1"/>
    <property type="molecule type" value="Genomic_DNA"/>
</dbReference>
<dbReference type="Pfam" id="PF07167">
    <property type="entry name" value="PhaC_N"/>
    <property type="match status" value="1"/>
</dbReference>
<feature type="domain" description="Poly-beta-hydroxybutyrate polymerase N-terminal" evidence="4">
    <location>
        <begin position="17"/>
        <end position="57"/>
    </location>
</feature>
<dbReference type="InterPro" id="IPR051321">
    <property type="entry name" value="PHA/PHB_synthase"/>
</dbReference>
<dbReference type="Proteomes" id="UP000193978">
    <property type="component" value="Chromosome"/>
</dbReference>
<evidence type="ECO:0000259" key="4">
    <source>
        <dbReference type="Pfam" id="PF12551"/>
    </source>
</evidence>
<dbReference type="InterPro" id="IPR029058">
    <property type="entry name" value="AB_hydrolase_fold"/>
</dbReference>
<organism evidence="5 6">
    <name type="scientific">Methylocystis bryophila</name>
    <dbReference type="NCBI Taxonomy" id="655015"/>
    <lineage>
        <taxon>Bacteria</taxon>
        <taxon>Pseudomonadati</taxon>
        <taxon>Pseudomonadota</taxon>
        <taxon>Alphaproteobacteria</taxon>
        <taxon>Hyphomicrobiales</taxon>
        <taxon>Methylocystaceae</taxon>
        <taxon>Methylocystis</taxon>
    </lineage>
</organism>
<evidence type="ECO:0000313" key="5">
    <source>
        <dbReference type="EMBL" id="ARN83636.1"/>
    </source>
</evidence>
<proteinExistence type="predicted"/>
<sequence>MRRREPEEDPFATTAFSEAIDRSLHASFAYFTAGISPAALGSAYLDWATHLAASPGKQAELAVKAARKGARFAHYAWRCAFEGGACEPCIEPLPQDHRFVGEAWRRWPYNLLYQGFLLQQQWWHNATTSVRGVTTQHENVVDFMSRQMLDTVSPFNYLLTNPELIEQTLRQGGWNLVRGAHNFLEDWTHAINGEKPVGAEDFEVGKNIAVTPGKVVYRNRLIELIQYAPTTEKTRPEPVLIVPAWIMKYYILDLSPENSLVKYLVDQGFTVFMISWKNPDPQDRDLGMEDYRKLGVMAALDAVTAILPESKVHTVGYCLGGTLLSIAAAAMARDGDERLGSMTLLAAQTDFNEAGELMLFINESQIAFLEDMMWEKGYLDAKQMAGAFQLLRSNDLIWSKLVREYLMGERQKMSDLTAWNADATRMPYRMHSEYLRRLFLLDELAEGHYLAGGNPVALTDIRIPIFVVATTRDHVAPWRSVFKIHLLTEGEVTFLLTSGGHNVGIVSPPTRDIASYQVATRELGGNYHDPDAWTAAAPKKPGSWWPEWLHWLEARSGQASAPPAMGAADEGYAPLADAPGFYVLQQ</sequence>
<keyword evidence="1" id="KW-0808">Transferase</keyword>
<protein>
    <submittedName>
        <fullName evidence="5">Poly-beta-hydroxybutyrate polymerase</fullName>
    </submittedName>
</protein>
<dbReference type="InterPro" id="IPR022211">
    <property type="entry name" value="PHBC_N"/>
</dbReference>
<feature type="domain" description="Poly-beta-hydroxybutyrate polymerase N-terminal" evidence="3">
    <location>
        <begin position="95"/>
        <end position="264"/>
    </location>
</feature>
<dbReference type="STRING" id="655015.B1812_13400"/>
<evidence type="ECO:0000313" key="6">
    <source>
        <dbReference type="Proteomes" id="UP000193978"/>
    </source>
</evidence>
<dbReference type="PANTHER" id="PTHR36837:SF5">
    <property type="entry name" value="POLY-3-HYDROXYBUTYRATE SYNTHASE"/>
    <property type="match status" value="1"/>
</dbReference>
<evidence type="ECO:0000256" key="1">
    <source>
        <dbReference type="ARBA" id="ARBA00022679"/>
    </source>
</evidence>
<dbReference type="GO" id="GO:0016746">
    <property type="term" value="F:acyltransferase activity"/>
    <property type="evidence" value="ECO:0007669"/>
    <property type="project" value="UniProtKB-KW"/>
</dbReference>
<reference evidence="5 6" key="1">
    <citation type="submission" date="2017-02" db="EMBL/GenBank/DDBJ databases">
        <authorList>
            <person name="Peterson S.W."/>
        </authorList>
    </citation>
    <scope>NUCLEOTIDE SEQUENCE [LARGE SCALE GENOMIC DNA]</scope>
    <source>
        <strain evidence="5 6">S285</strain>
    </source>
</reference>
<dbReference type="Gene3D" id="3.40.50.1820">
    <property type="entry name" value="alpha/beta hydrolase"/>
    <property type="match status" value="1"/>
</dbReference>
<evidence type="ECO:0000259" key="3">
    <source>
        <dbReference type="Pfam" id="PF07167"/>
    </source>
</evidence>
<name>A0A1W6N1E2_9HYPH</name>
<dbReference type="AlphaFoldDB" id="A0A1W6N1E2"/>
<keyword evidence="6" id="KW-1185">Reference proteome</keyword>
<accession>A0A1W6N1E2</accession>
<dbReference type="InterPro" id="IPR010941">
    <property type="entry name" value="PhaC_N"/>
</dbReference>
<evidence type="ECO:0000256" key="2">
    <source>
        <dbReference type="ARBA" id="ARBA00023315"/>
    </source>
</evidence>